<dbReference type="PANTHER" id="PTHR35011:SF2">
    <property type="entry name" value="2,3-DIKETO-L-GULONATE TRAP TRANSPORTER SMALL PERMEASE PROTEIN YIAM"/>
    <property type="match status" value="1"/>
</dbReference>
<dbReference type="PANTHER" id="PTHR35011">
    <property type="entry name" value="2,3-DIKETO-L-GULONATE TRAP TRANSPORTER SMALL PERMEASE PROTEIN YIAM"/>
    <property type="match status" value="1"/>
</dbReference>
<evidence type="ECO:0000256" key="2">
    <source>
        <dbReference type="ARBA" id="ARBA00022448"/>
    </source>
</evidence>
<dbReference type="AlphaFoldDB" id="A0A1S7TLE5"/>
<evidence type="ECO:0000256" key="4">
    <source>
        <dbReference type="ARBA" id="ARBA00022519"/>
    </source>
</evidence>
<keyword evidence="4 9" id="KW-0997">Cell inner membrane</keyword>
<comment type="subcellular location">
    <subcellularLocation>
        <location evidence="1 9">Cell inner membrane</location>
        <topology evidence="1 9">Multi-pass membrane protein</topology>
    </subcellularLocation>
</comment>
<reference evidence="11" key="1">
    <citation type="submission" date="2016-01" db="EMBL/GenBank/DDBJ databases">
        <authorList>
            <person name="Regsiter A."/>
            <person name="william w."/>
        </authorList>
    </citation>
    <scope>NUCLEOTIDE SEQUENCE</scope>
    <source>
        <strain evidence="11">NCPPB 1641</strain>
    </source>
</reference>
<dbReference type="GO" id="GO:0015740">
    <property type="term" value="P:C4-dicarboxylate transport"/>
    <property type="evidence" value="ECO:0007669"/>
    <property type="project" value="TreeGrafter"/>
</dbReference>
<evidence type="ECO:0000256" key="3">
    <source>
        <dbReference type="ARBA" id="ARBA00022475"/>
    </source>
</evidence>
<proteinExistence type="inferred from homology"/>
<keyword evidence="12" id="KW-1185">Reference proteome</keyword>
<feature type="transmembrane region" description="Helical" evidence="9">
    <location>
        <begin position="96"/>
        <end position="116"/>
    </location>
</feature>
<accession>A0A1S7TLE5</accession>
<evidence type="ECO:0000313" key="11">
    <source>
        <dbReference type="EMBL" id="CVI55419.1"/>
    </source>
</evidence>
<feature type="transmembrane region" description="Helical" evidence="9">
    <location>
        <begin position="60"/>
        <end position="84"/>
    </location>
</feature>
<comment type="subunit">
    <text evidence="9">The complex comprises the extracytoplasmic solute receptor protein and the two transmembrane proteins.</text>
</comment>
<dbReference type="Pfam" id="PF04290">
    <property type="entry name" value="DctQ"/>
    <property type="match status" value="1"/>
</dbReference>
<organism evidence="11 12">
    <name type="scientific">Agrobacterium deltaense NCPPB 1641</name>
    <dbReference type="NCBI Taxonomy" id="1183425"/>
    <lineage>
        <taxon>Bacteria</taxon>
        <taxon>Pseudomonadati</taxon>
        <taxon>Pseudomonadota</taxon>
        <taxon>Alphaproteobacteria</taxon>
        <taxon>Hyphomicrobiales</taxon>
        <taxon>Rhizobiaceae</taxon>
        <taxon>Rhizobium/Agrobacterium group</taxon>
        <taxon>Agrobacterium</taxon>
    </lineage>
</organism>
<evidence type="ECO:0000256" key="7">
    <source>
        <dbReference type="ARBA" id="ARBA00023136"/>
    </source>
</evidence>
<dbReference type="RefSeq" id="WP_035261735.1">
    <property type="nucleotide sequence ID" value="NZ_LT009775.1"/>
</dbReference>
<keyword evidence="3" id="KW-1003">Cell membrane</keyword>
<comment type="caution">
    <text evidence="11">The sequence shown here is derived from an EMBL/GenBank/DDBJ whole genome shotgun (WGS) entry which is preliminary data.</text>
</comment>
<evidence type="ECO:0000256" key="5">
    <source>
        <dbReference type="ARBA" id="ARBA00022692"/>
    </source>
</evidence>
<name>A0A1S7TLE5_9HYPH</name>
<keyword evidence="7 9" id="KW-0472">Membrane</keyword>
<sequence length="177" mass="18748">MLEGALSAANRVDSFIAILCRIIIVATGILLTVIMTANVIVRYLSTSGGLDFAEELPTMLFPWFIVAGITLAAQSGAHMAVEWIYDKFDERGKVAVLLFANLVTVASFVILAQQALVVAEIAGAEISPVLQLPNSIGYYSIAFGAALVSVTTATASLRILSGGWHARPHGATEEMPL</sequence>
<evidence type="ECO:0000256" key="9">
    <source>
        <dbReference type="RuleBase" id="RU369079"/>
    </source>
</evidence>
<evidence type="ECO:0000256" key="1">
    <source>
        <dbReference type="ARBA" id="ARBA00004429"/>
    </source>
</evidence>
<evidence type="ECO:0000259" key="10">
    <source>
        <dbReference type="Pfam" id="PF04290"/>
    </source>
</evidence>
<keyword evidence="6 9" id="KW-1133">Transmembrane helix</keyword>
<gene>
    <name evidence="11" type="ORF">AGR7A_Cc200255</name>
</gene>
<dbReference type="Proteomes" id="UP000192140">
    <property type="component" value="Unassembled WGS sequence"/>
</dbReference>
<comment type="function">
    <text evidence="9">Part of the tripartite ATP-independent periplasmic (TRAP) transport system.</text>
</comment>
<feature type="domain" description="Tripartite ATP-independent periplasmic transporters DctQ component" evidence="10">
    <location>
        <begin position="31"/>
        <end position="159"/>
    </location>
</feature>
<dbReference type="EMBL" id="FCNP01000013">
    <property type="protein sequence ID" value="CVI55419.1"/>
    <property type="molecule type" value="Genomic_DNA"/>
</dbReference>
<dbReference type="InterPro" id="IPR007387">
    <property type="entry name" value="TRAP_DctQ"/>
</dbReference>
<evidence type="ECO:0000313" key="12">
    <source>
        <dbReference type="Proteomes" id="UP000192140"/>
    </source>
</evidence>
<feature type="transmembrane region" description="Helical" evidence="9">
    <location>
        <begin position="12"/>
        <end position="40"/>
    </location>
</feature>
<dbReference type="InterPro" id="IPR055348">
    <property type="entry name" value="DctQ"/>
</dbReference>
<keyword evidence="2 9" id="KW-0813">Transport</keyword>
<comment type="similarity">
    <text evidence="8 9">Belongs to the TRAP transporter small permease family.</text>
</comment>
<evidence type="ECO:0000256" key="8">
    <source>
        <dbReference type="ARBA" id="ARBA00038436"/>
    </source>
</evidence>
<evidence type="ECO:0000256" key="6">
    <source>
        <dbReference type="ARBA" id="ARBA00022989"/>
    </source>
</evidence>
<dbReference type="GO" id="GO:0005886">
    <property type="term" value="C:plasma membrane"/>
    <property type="evidence" value="ECO:0007669"/>
    <property type="project" value="UniProtKB-SubCell"/>
</dbReference>
<keyword evidence="5 9" id="KW-0812">Transmembrane</keyword>
<feature type="transmembrane region" description="Helical" evidence="9">
    <location>
        <begin position="136"/>
        <end position="160"/>
    </location>
</feature>
<dbReference type="GO" id="GO:0022857">
    <property type="term" value="F:transmembrane transporter activity"/>
    <property type="evidence" value="ECO:0007669"/>
    <property type="project" value="UniProtKB-UniRule"/>
</dbReference>
<protein>
    <recommendedName>
        <fullName evidence="9">TRAP transporter small permease protein</fullName>
    </recommendedName>
</protein>